<dbReference type="Pfam" id="PF13531">
    <property type="entry name" value="SBP_bac_11"/>
    <property type="match status" value="1"/>
</dbReference>
<feature type="binding site" evidence="6">
    <location>
        <position position="162"/>
    </location>
    <ligand>
        <name>molybdate</name>
        <dbReference type="ChEBI" id="CHEBI:36264"/>
    </ligand>
</feature>
<evidence type="ECO:0000256" key="2">
    <source>
        <dbReference type="ARBA" id="ARBA00022505"/>
    </source>
</evidence>
<gene>
    <name evidence="7" type="ORF">CLV39_0546</name>
</gene>
<dbReference type="PANTHER" id="PTHR30632:SF14">
    <property type="entry name" value="TUNGSTATE_MOLYBDATE_CHROMATE-BINDING PROTEIN MODA"/>
    <property type="match status" value="1"/>
</dbReference>
<dbReference type="GO" id="GO:1901359">
    <property type="term" value="F:tungstate binding"/>
    <property type="evidence" value="ECO:0007669"/>
    <property type="project" value="UniProtKB-ARBA"/>
</dbReference>
<evidence type="ECO:0000313" key="7">
    <source>
        <dbReference type="EMBL" id="RMA97910.1"/>
    </source>
</evidence>
<dbReference type="AlphaFoldDB" id="A0A3M0BKM8"/>
<evidence type="ECO:0000256" key="3">
    <source>
        <dbReference type="ARBA" id="ARBA00022723"/>
    </source>
</evidence>
<dbReference type="SUPFAM" id="SSF53850">
    <property type="entry name" value="Periplasmic binding protein-like II"/>
    <property type="match status" value="1"/>
</dbReference>
<dbReference type="GO" id="GO:0030973">
    <property type="term" value="F:molybdate ion binding"/>
    <property type="evidence" value="ECO:0007669"/>
    <property type="project" value="InterPro"/>
</dbReference>
<dbReference type="GO" id="GO:0046872">
    <property type="term" value="F:metal ion binding"/>
    <property type="evidence" value="ECO:0007669"/>
    <property type="project" value="UniProtKB-KW"/>
</dbReference>
<dbReference type="PIRSF" id="PIRSF004846">
    <property type="entry name" value="ModA"/>
    <property type="match status" value="1"/>
</dbReference>
<dbReference type="NCBIfam" id="TIGR01256">
    <property type="entry name" value="modA"/>
    <property type="match status" value="1"/>
</dbReference>
<accession>A0A3M0BKM8</accession>
<evidence type="ECO:0000256" key="6">
    <source>
        <dbReference type="PIRSR" id="PIRSR004846-1"/>
    </source>
</evidence>
<reference evidence="7 8" key="1">
    <citation type="submission" date="2018-10" db="EMBL/GenBank/DDBJ databases">
        <title>Genomic Encyclopedia of Archaeal and Bacterial Type Strains, Phase II (KMG-II): from individual species to whole genera.</title>
        <authorList>
            <person name="Goeker M."/>
        </authorList>
    </citation>
    <scope>NUCLEOTIDE SEQUENCE [LARGE SCALE GENOMIC DNA]</scope>
    <source>
        <strain evidence="7 8">VM1</strain>
    </source>
</reference>
<evidence type="ECO:0000256" key="5">
    <source>
        <dbReference type="ARBA" id="ARBA00062515"/>
    </source>
</evidence>
<dbReference type="CDD" id="cd13539">
    <property type="entry name" value="PBP2_AvModA"/>
    <property type="match status" value="1"/>
</dbReference>
<dbReference type="InterPro" id="IPR044084">
    <property type="entry name" value="AvModA-like_subst-bd"/>
</dbReference>
<dbReference type="PANTHER" id="PTHR30632">
    <property type="entry name" value="MOLYBDATE-BINDING PERIPLASMIC PROTEIN"/>
    <property type="match status" value="1"/>
</dbReference>
<dbReference type="Gene3D" id="3.40.190.10">
    <property type="entry name" value="Periplasmic binding protein-like II"/>
    <property type="match status" value="2"/>
</dbReference>
<keyword evidence="4" id="KW-0732">Signal</keyword>
<keyword evidence="3 6" id="KW-0479">Metal-binding</keyword>
<dbReference type="InterPro" id="IPR050682">
    <property type="entry name" value="ModA/WtpA"/>
</dbReference>
<comment type="caution">
    <text evidence="7">The sequence shown here is derived from an EMBL/GenBank/DDBJ whole genome shotgun (WGS) entry which is preliminary data.</text>
</comment>
<comment type="similarity">
    <text evidence="1">Belongs to the bacterial solute-binding protein ModA family.</text>
</comment>
<dbReference type="InterPro" id="IPR005950">
    <property type="entry name" value="ModA"/>
</dbReference>
<dbReference type="FunFam" id="3.40.190.10:FF:000035">
    <property type="entry name" value="Molybdate ABC transporter substrate-binding protein"/>
    <property type="match status" value="1"/>
</dbReference>
<feature type="binding site" evidence="6">
    <location>
        <position position="56"/>
    </location>
    <ligand>
        <name>molybdate</name>
        <dbReference type="ChEBI" id="CHEBI:36264"/>
    </ligand>
</feature>
<evidence type="ECO:0000313" key="8">
    <source>
        <dbReference type="Proteomes" id="UP000280842"/>
    </source>
</evidence>
<proteinExistence type="inferred from homology"/>
<dbReference type="OrthoDB" id="9785015at2"/>
<keyword evidence="8" id="KW-1185">Reference proteome</keyword>
<dbReference type="EMBL" id="REFO01000010">
    <property type="protein sequence ID" value="RMA97910.1"/>
    <property type="molecule type" value="Genomic_DNA"/>
</dbReference>
<evidence type="ECO:0000256" key="4">
    <source>
        <dbReference type="ARBA" id="ARBA00022729"/>
    </source>
</evidence>
<evidence type="ECO:0000256" key="1">
    <source>
        <dbReference type="ARBA" id="ARBA00009175"/>
    </source>
</evidence>
<name>A0A3M0BKM8_9AQUI</name>
<dbReference type="RefSeq" id="WP_121922672.1">
    <property type="nucleotide sequence ID" value="NZ_REFO01000010.1"/>
</dbReference>
<keyword evidence="2 6" id="KW-0500">Molybdenum</keyword>
<dbReference type="GO" id="GO:0015689">
    <property type="term" value="P:molybdate ion transport"/>
    <property type="evidence" value="ECO:0007669"/>
    <property type="project" value="InterPro"/>
</dbReference>
<protein>
    <submittedName>
        <fullName evidence="7">Molybdate transport system substrate-binding protein</fullName>
    </submittedName>
</protein>
<comment type="subunit">
    <text evidence="5">The complex is composed of two ATP-binding proteins (ModC), two transmembrane proteins (ModB) and a solute-binding protein (ModA).</text>
</comment>
<sequence length="242" mass="27593">MKKFSSLVLILLFFYNSYGKTITIAVSANAEYAIKEIASIFEKKYNIKVSEIVSSSGKLANQIIRGAPFDIFISADMKYPQFLYKKGFALEKPKIYAYGIVVLWTMKNIPLKSVKVLTKDNIKRIAVPNPKLAPYGKASIEILKNYKIYQKVKNKLIYGESVSQASLYIYKGLADAGFTAKSIVLAPKFKNKGNWIEIDRTKYKPIAQGVVLLRKNGKLFYQFLFTKESKEILKKYGYQINE</sequence>
<organism evidence="7 8">
    <name type="scientific">Hydrogenothermus marinus</name>
    <dbReference type="NCBI Taxonomy" id="133270"/>
    <lineage>
        <taxon>Bacteria</taxon>
        <taxon>Pseudomonadati</taxon>
        <taxon>Aquificota</taxon>
        <taxon>Aquificia</taxon>
        <taxon>Aquificales</taxon>
        <taxon>Hydrogenothermaceae</taxon>
        <taxon>Hydrogenothermus</taxon>
    </lineage>
</organism>
<dbReference type="Proteomes" id="UP000280842">
    <property type="component" value="Unassembled WGS sequence"/>
</dbReference>